<keyword evidence="1" id="KW-0614">Plasmid</keyword>
<gene>
    <name evidence="1" type="primary">orf2</name>
</gene>
<dbReference type="AlphaFoldDB" id="A0A0S4G9E5"/>
<organism evidence="1">
    <name type="scientific">Klebsiella pneumoniae</name>
    <dbReference type="NCBI Taxonomy" id="573"/>
    <lineage>
        <taxon>Bacteria</taxon>
        <taxon>Pseudomonadati</taxon>
        <taxon>Pseudomonadota</taxon>
        <taxon>Gammaproteobacteria</taxon>
        <taxon>Enterobacterales</taxon>
        <taxon>Enterobacteriaceae</taxon>
        <taxon>Klebsiella/Raoultella group</taxon>
        <taxon>Klebsiella</taxon>
        <taxon>Klebsiella pneumoniae complex</taxon>
    </lineage>
</organism>
<dbReference type="EMBL" id="KT725789">
    <property type="protein sequence ID" value="ALU57264.1"/>
    <property type="molecule type" value="Genomic_DNA"/>
</dbReference>
<proteinExistence type="predicted"/>
<evidence type="ECO:0000313" key="2">
    <source>
        <dbReference type="EMBL" id="ALU57264.1"/>
    </source>
</evidence>
<reference evidence="1" key="1">
    <citation type="submission" date="2015-09" db="EMBL/GenBank/DDBJ databases">
        <title>The first NDM metallo-beta-lactamase-producing Enterobacteriaceae isolate in Poland: evolution of IncFII-type plasmids carrying the bla(NDM-1) gene.</title>
        <authorList>
            <person name="Shin J."/>
            <person name="Ko K.S."/>
        </authorList>
    </citation>
    <scope>NUCLEOTIDE SEQUENCE</scope>
    <source>
        <strain evidence="1">ST147</strain>
        <plasmid evidence="2">pCC1409-1</plasmid>
        <plasmid evidence="1">pCC1410-1</plasmid>
    </source>
</reference>
<dbReference type="EMBL" id="KT725788">
    <property type="protein sequence ID" value="ALU57150.1"/>
    <property type="molecule type" value="Genomic_DNA"/>
</dbReference>
<dbReference type="RefSeq" id="WP_001345827.1">
    <property type="nucleotide sequence ID" value="NZ_AP023454.1"/>
</dbReference>
<accession>A0A0S4G9E5</accession>
<geneLocation type="plasmid" evidence="1">
    <name>pCC1410-1</name>
</geneLocation>
<evidence type="ECO:0000313" key="1">
    <source>
        <dbReference type="EMBL" id="ALU57150.1"/>
    </source>
</evidence>
<geneLocation type="plasmid" evidence="2">
    <name>pCC1409-1</name>
</geneLocation>
<dbReference type="PATRIC" id="fig|573.1921.peg.5931"/>
<name>A0A0S4G9E5_KLEPN</name>
<sequence>MDLYHFTAIPMLHSILASEGLREGYLTLYDGTILYNKVWLTTSPLPYGHGLCNGTEKLSESEKSFMRRVGNISESTSINGTHNKKLIRLKIDTEWIKKQPGFCSYKKLMRDLGQPKAYVKYVGAMGVEGARGMTDEQISKIMRKGNTKEDTWYIFNGVIPPSKIVSVEYMETKDKYIPYDFELHGRGYIENSGIYPISSLLLSDLNHTMRNITFLPGSVIAFCHKANSEENILFRHVLFTCSISLRNFSVLIATGDETSFYIHLDVLKSWTQKNSKVLCQLFEKARESYHRYYG</sequence>
<protein>
    <submittedName>
        <fullName evidence="1">Orf2</fullName>
    </submittedName>
</protein>